<evidence type="ECO:0000313" key="4">
    <source>
        <dbReference type="Proteomes" id="UP001209803"/>
    </source>
</evidence>
<evidence type="ECO:0000313" key="3">
    <source>
        <dbReference type="EMBL" id="WFE90475.1"/>
    </source>
</evidence>
<reference evidence="3 4" key="1">
    <citation type="submission" date="2023-03" db="EMBL/GenBank/DDBJ databases">
        <title>Roseibium porphyridii sp. nov. and Roseibium rhodosorbium sp. nov. isolated from marine algae, Porphyridium cruentum and Rhodosorus marinus, respectively.</title>
        <authorList>
            <person name="Lee M.W."/>
            <person name="Choi B.J."/>
            <person name="Lee J.K."/>
            <person name="Choi D.G."/>
            <person name="Baek J.H."/>
            <person name="Bayburt H."/>
            <person name="Kim J.M."/>
            <person name="Han D.M."/>
            <person name="Kim K.H."/>
            <person name="Jeon C.O."/>
        </authorList>
    </citation>
    <scope>NUCLEOTIDE SEQUENCE [LARGE SCALE GENOMIC DNA]</scope>
    <source>
        <strain evidence="3 4">KMA01</strain>
    </source>
</reference>
<sequence length="204" mass="22309">MHMKSGRTICIAFLIGHISTAAFGQNAGIDSHITIENPADLAGPEASAIYDDLKDRLATNYAMSQLKEIEDYQSWPLFNTAPYISATHGQRYVNNYANAVASNYADLEEGELLPTGSILVKDSITVTDDGGIFPGALFGMEKLASGASPETADWRYFMVIPDGSIYGDTTGANPDLMTYCHVCHKAVADRDYTFYVPEDFRLTQ</sequence>
<evidence type="ECO:0000256" key="1">
    <source>
        <dbReference type="SAM" id="SignalP"/>
    </source>
</evidence>
<feature type="domain" description="Cytochrome P460" evidence="2">
    <location>
        <begin position="70"/>
        <end position="194"/>
    </location>
</feature>
<organism evidence="3 4">
    <name type="scientific">Roseibium porphyridii</name>
    <dbReference type="NCBI Taxonomy" id="2866279"/>
    <lineage>
        <taxon>Bacteria</taxon>
        <taxon>Pseudomonadati</taxon>
        <taxon>Pseudomonadota</taxon>
        <taxon>Alphaproteobacteria</taxon>
        <taxon>Hyphomicrobiales</taxon>
        <taxon>Stappiaceae</taxon>
        <taxon>Roseibium</taxon>
    </lineage>
</organism>
<feature type="signal peptide" evidence="1">
    <location>
        <begin position="1"/>
        <end position="24"/>
    </location>
</feature>
<gene>
    <name evidence="3" type="ORF">K1718_03735</name>
</gene>
<evidence type="ECO:0000259" key="2">
    <source>
        <dbReference type="Pfam" id="PF16694"/>
    </source>
</evidence>
<keyword evidence="1" id="KW-0732">Signal</keyword>
<name>A0ABY8F4Q2_9HYPH</name>
<dbReference type="InterPro" id="IPR032033">
    <property type="entry name" value="Cytochrome_P460"/>
</dbReference>
<dbReference type="InterPro" id="IPR038142">
    <property type="entry name" value="Cytochrome_P460_sp"/>
</dbReference>
<keyword evidence="4" id="KW-1185">Reference proteome</keyword>
<dbReference type="CDD" id="cd20716">
    <property type="entry name" value="cyt_P460_fam"/>
    <property type="match status" value="1"/>
</dbReference>
<dbReference type="EMBL" id="CP120863">
    <property type="protein sequence ID" value="WFE90475.1"/>
    <property type="molecule type" value="Genomic_DNA"/>
</dbReference>
<dbReference type="Proteomes" id="UP001209803">
    <property type="component" value="Chromosome"/>
</dbReference>
<dbReference type="Gene3D" id="3.50.70.20">
    <property type="entry name" value="Cytochrome P460"/>
    <property type="match status" value="1"/>
</dbReference>
<accession>A0ABY8F4Q2</accession>
<feature type="chain" id="PRO_5046683712" evidence="1">
    <location>
        <begin position="25"/>
        <end position="204"/>
    </location>
</feature>
<protein>
    <submittedName>
        <fullName evidence="3">Cytochrome P460 family protein</fullName>
    </submittedName>
</protein>
<dbReference type="Pfam" id="PF16694">
    <property type="entry name" value="Cytochrome_P460"/>
    <property type="match status" value="1"/>
</dbReference>
<dbReference type="RefSeq" id="WP_265679698.1">
    <property type="nucleotide sequence ID" value="NZ_CP120863.1"/>
</dbReference>
<proteinExistence type="predicted"/>